<evidence type="ECO:0000256" key="2">
    <source>
        <dbReference type="ARBA" id="ARBA00022692"/>
    </source>
</evidence>
<keyword evidence="4 5" id="KW-0472">Membrane</keyword>
<dbReference type="RefSeq" id="WP_390294902.1">
    <property type="nucleotide sequence ID" value="NZ_JBHUNE010000003.1"/>
</dbReference>
<feature type="transmembrane region" description="Helical" evidence="5">
    <location>
        <begin position="56"/>
        <end position="75"/>
    </location>
</feature>
<dbReference type="Gene3D" id="1.20.1560.10">
    <property type="entry name" value="ABC transporter type 1, transmembrane domain"/>
    <property type="match status" value="1"/>
</dbReference>
<feature type="transmembrane region" description="Helical" evidence="5">
    <location>
        <begin position="155"/>
        <end position="177"/>
    </location>
</feature>
<dbReference type="InterPro" id="IPR027417">
    <property type="entry name" value="P-loop_NTPase"/>
</dbReference>
<dbReference type="Pfam" id="PF00664">
    <property type="entry name" value="ABC_membrane"/>
    <property type="match status" value="1"/>
</dbReference>
<evidence type="ECO:0000256" key="3">
    <source>
        <dbReference type="ARBA" id="ARBA00022989"/>
    </source>
</evidence>
<dbReference type="SUPFAM" id="SSF90123">
    <property type="entry name" value="ABC transporter transmembrane region"/>
    <property type="match status" value="1"/>
</dbReference>
<dbReference type="EMBL" id="JBHUNE010000003">
    <property type="protein sequence ID" value="MFD2757354.1"/>
    <property type="molecule type" value="Genomic_DNA"/>
</dbReference>
<proteinExistence type="predicted"/>
<dbReference type="InterPro" id="IPR036640">
    <property type="entry name" value="ABC1_TM_sf"/>
</dbReference>
<evidence type="ECO:0000259" key="6">
    <source>
        <dbReference type="PROSITE" id="PS50929"/>
    </source>
</evidence>
<dbReference type="PROSITE" id="PS50929">
    <property type="entry name" value="ABC_TM1F"/>
    <property type="match status" value="1"/>
</dbReference>
<protein>
    <submittedName>
        <fullName evidence="7">ABC transporter transmembrane domain-containing protein</fullName>
    </submittedName>
</protein>
<evidence type="ECO:0000313" key="8">
    <source>
        <dbReference type="Proteomes" id="UP001597492"/>
    </source>
</evidence>
<dbReference type="Gene3D" id="3.40.50.300">
    <property type="entry name" value="P-loop containing nucleotide triphosphate hydrolases"/>
    <property type="match status" value="1"/>
</dbReference>
<dbReference type="Proteomes" id="UP001597492">
    <property type="component" value="Unassembled WGS sequence"/>
</dbReference>
<dbReference type="PANTHER" id="PTHR24221">
    <property type="entry name" value="ATP-BINDING CASSETTE SUB-FAMILY B"/>
    <property type="match status" value="1"/>
</dbReference>
<dbReference type="InterPro" id="IPR039421">
    <property type="entry name" value="Type_1_exporter"/>
</dbReference>
<organism evidence="7 8">
    <name type="scientific">Gulosibacter faecalis</name>
    <dbReference type="NCBI Taxonomy" id="272240"/>
    <lineage>
        <taxon>Bacteria</taxon>
        <taxon>Bacillati</taxon>
        <taxon>Actinomycetota</taxon>
        <taxon>Actinomycetes</taxon>
        <taxon>Micrococcales</taxon>
        <taxon>Microbacteriaceae</taxon>
        <taxon>Gulosibacter</taxon>
    </lineage>
</organism>
<name>A0ABW5UY49_9MICO</name>
<feature type="transmembrane region" description="Helical" evidence="5">
    <location>
        <begin position="126"/>
        <end position="149"/>
    </location>
</feature>
<dbReference type="PANTHER" id="PTHR24221:SF654">
    <property type="entry name" value="ATP-BINDING CASSETTE SUB-FAMILY B MEMBER 6"/>
    <property type="match status" value="1"/>
</dbReference>
<evidence type="ECO:0000256" key="1">
    <source>
        <dbReference type="ARBA" id="ARBA00004651"/>
    </source>
</evidence>
<comment type="caution">
    <text evidence="7">The sequence shown here is derived from an EMBL/GenBank/DDBJ whole genome shotgun (WGS) entry which is preliminary data.</text>
</comment>
<evidence type="ECO:0000313" key="7">
    <source>
        <dbReference type="EMBL" id="MFD2757354.1"/>
    </source>
</evidence>
<keyword evidence="2 5" id="KW-0812">Transmembrane</keyword>
<accession>A0ABW5UY49</accession>
<evidence type="ECO:0000256" key="5">
    <source>
        <dbReference type="SAM" id="Phobius"/>
    </source>
</evidence>
<sequence length="581" mass="61799">MAAKMPPVWRGRRRGMLVGLVGLGAAQAVLALVMAGCVDAVLGFASAGPATGNDLAWAALVGLVGAVFGVGIARWSERIVAEALGQDYVFEQRRRLVAAALGDIGNRSLGVIVTRASNDLTAVRNWIAQGIVPLCTGLTLIGTVVAVLAATQPAVALAIAVPIGAMPLVLPLLALAAHDRARRLRRQRGRMSGHIADTARAGESVRVAGAVRRELSAVDRASARVVDAAVDRAQVTGLVRALTITTASLCTAAVVLLALLGHVSAAAVASAMTLLGVMSTPMADLGRVVEYRQNYRAARRILAPMLAEATEFEARERDRERAWRREHERRMRDQAPDDGFGKLLVEGFAPGGVDVPGLRAEPGDRVLLRSAHPALVRRTVRELLGGETDAELDDDARATVRLGGFDLRLAPARFRRSLVGFASNELPLERGSVGRLIGYRDPDVGDDELRRVVREVGLEGRVDADSRGLARKLKNDGAPWTSSDVARLKLARALVGTPPLLVLEHLDAALDAAGRDRLREILAAYPGIVLVASHRPELIAGEGELREWQLDGADARARERTAARVAAFGDGRGPVDDSDDE</sequence>
<dbReference type="InterPro" id="IPR011527">
    <property type="entry name" value="ABC1_TM_dom"/>
</dbReference>
<comment type="subcellular location">
    <subcellularLocation>
        <location evidence="1">Cell membrane</location>
        <topology evidence="1">Multi-pass membrane protein</topology>
    </subcellularLocation>
</comment>
<feature type="domain" description="ABC transmembrane type-1" evidence="6">
    <location>
        <begin position="15"/>
        <end position="294"/>
    </location>
</feature>
<gene>
    <name evidence="7" type="ORF">ACFSW7_03055</name>
</gene>
<evidence type="ECO:0000256" key="4">
    <source>
        <dbReference type="ARBA" id="ARBA00023136"/>
    </source>
</evidence>
<keyword evidence="3 5" id="KW-1133">Transmembrane helix</keyword>
<keyword evidence="8" id="KW-1185">Reference proteome</keyword>
<reference evidence="8" key="1">
    <citation type="journal article" date="2019" name="Int. J. Syst. Evol. Microbiol.">
        <title>The Global Catalogue of Microorganisms (GCM) 10K type strain sequencing project: providing services to taxonomists for standard genome sequencing and annotation.</title>
        <authorList>
            <consortium name="The Broad Institute Genomics Platform"/>
            <consortium name="The Broad Institute Genome Sequencing Center for Infectious Disease"/>
            <person name="Wu L."/>
            <person name="Ma J."/>
        </authorList>
    </citation>
    <scope>NUCLEOTIDE SEQUENCE [LARGE SCALE GENOMIC DNA]</scope>
    <source>
        <strain evidence="8">TISTR 1514</strain>
    </source>
</reference>
<dbReference type="SUPFAM" id="SSF52540">
    <property type="entry name" value="P-loop containing nucleoside triphosphate hydrolases"/>
    <property type="match status" value="1"/>
</dbReference>